<sequence>MPSQPSWLFGNFQFDEAVLRKIYIFHFEQLHPKKMSLDYKSLVMNCLVNLYHSICFYALWQERDKIYQMEWSCEKILLVGSFAAALTLILALVIYDFWMAMVMIWRQYCVYLCRSKRMRFLFKKYRGQQVEELK</sequence>
<dbReference type="OrthoDB" id="7823780at2759"/>
<dbReference type="KEGG" id="dsi:Dsimw501_GD14696"/>
<dbReference type="AlphaFoldDB" id="B4QNF8"/>
<dbReference type="Proteomes" id="UP000035880">
    <property type="component" value="Chromosome 3L"/>
</dbReference>
<keyword evidence="4" id="KW-1185">Reference proteome</keyword>
<gene>
    <name evidence="2" type="primary">Dsim\GD14696</name>
    <name evidence="2" type="ORF">Dsim_GD14696</name>
    <name evidence="3" type="ORF">Dsimw501_GD14696</name>
</gene>
<feature type="transmembrane region" description="Helical" evidence="1">
    <location>
        <begin position="42"/>
        <end position="60"/>
    </location>
</feature>
<evidence type="ECO:0000313" key="4">
    <source>
        <dbReference type="Proteomes" id="UP000000304"/>
    </source>
</evidence>
<keyword evidence="1" id="KW-0472">Membrane</keyword>
<proteinExistence type="predicted"/>
<reference evidence="2 4" key="1">
    <citation type="journal article" date="2007" name="Nature">
        <title>Evolution of genes and genomes on the Drosophila phylogeny.</title>
        <authorList>
            <consortium name="Drosophila 12 Genomes Consortium"/>
            <person name="Clark A.G."/>
            <person name="Eisen M.B."/>
            <person name="Smith D.R."/>
            <person name="Bergman C.M."/>
            <person name="Oliver B."/>
            <person name="Markow T.A."/>
            <person name="Kaufman T.C."/>
            <person name="Kellis M."/>
            <person name="Gelbart W."/>
            <person name="Iyer V.N."/>
            <person name="Pollard D.A."/>
            <person name="Sackton T.B."/>
            <person name="Larracuente A.M."/>
            <person name="Singh N.D."/>
            <person name="Abad J.P."/>
            <person name="Abt D.N."/>
            <person name="Adryan B."/>
            <person name="Aguade M."/>
            <person name="Akashi H."/>
            <person name="Anderson W.W."/>
            <person name="Aquadro C.F."/>
            <person name="Ardell D.H."/>
            <person name="Arguello R."/>
            <person name="Artieri C.G."/>
            <person name="Barbash D.A."/>
            <person name="Barker D."/>
            <person name="Barsanti P."/>
            <person name="Batterham P."/>
            <person name="Batzoglou S."/>
            <person name="Begun D."/>
            <person name="Bhutkar A."/>
            <person name="Blanco E."/>
            <person name="Bosak S.A."/>
            <person name="Bradley R.K."/>
            <person name="Brand A.D."/>
            <person name="Brent M.R."/>
            <person name="Brooks A.N."/>
            <person name="Brown R.H."/>
            <person name="Butlin R.K."/>
            <person name="Caggese C."/>
            <person name="Calvi B.R."/>
            <person name="Bernardo de Carvalho A."/>
            <person name="Caspi A."/>
            <person name="Castrezana S."/>
            <person name="Celniker S.E."/>
            <person name="Chang J.L."/>
            <person name="Chapple C."/>
            <person name="Chatterji S."/>
            <person name="Chinwalla A."/>
            <person name="Civetta A."/>
            <person name="Clifton S.W."/>
            <person name="Comeron J.M."/>
            <person name="Costello J.C."/>
            <person name="Coyne J.A."/>
            <person name="Daub J."/>
            <person name="David R.G."/>
            <person name="Delcher A.L."/>
            <person name="Delehaunty K."/>
            <person name="Do C.B."/>
            <person name="Ebling H."/>
            <person name="Edwards K."/>
            <person name="Eickbush T."/>
            <person name="Evans J.D."/>
            <person name="Filipski A."/>
            <person name="Findeiss S."/>
            <person name="Freyhult E."/>
            <person name="Fulton L."/>
            <person name="Fulton R."/>
            <person name="Garcia A.C."/>
            <person name="Gardiner A."/>
            <person name="Garfield D.A."/>
            <person name="Garvin B.E."/>
            <person name="Gibson G."/>
            <person name="Gilbert D."/>
            <person name="Gnerre S."/>
            <person name="Godfrey J."/>
            <person name="Good R."/>
            <person name="Gotea V."/>
            <person name="Gravely B."/>
            <person name="Greenberg A.J."/>
            <person name="Griffiths-Jones S."/>
            <person name="Gross S."/>
            <person name="Guigo R."/>
            <person name="Gustafson E.A."/>
            <person name="Haerty W."/>
            <person name="Hahn M.W."/>
            <person name="Halligan D.L."/>
            <person name="Halpern A.L."/>
            <person name="Halter G.M."/>
            <person name="Han M.V."/>
            <person name="Heger A."/>
            <person name="Hillier L."/>
            <person name="Hinrichs A.S."/>
            <person name="Holmes I."/>
            <person name="Hoskins R.A."/>
            <person name="Hubisz M.J."/>
            <person name="Hultmark D."/>
            <person name="Huntley M.A."/>
            <person name="Jaffe D.B."/>
            <person name="Jagadeeshan S."/>
            <person name="Jeck W.R."/>
            <person name="Johnson J."/>
            <person name="Jones C.D."/>
            <person name="Jordan W.C."/>
            <person name="Karpen G.H."/>
            <person name="Kataoka E."/>
            <person name="Keightley P.D."/>
            <person name="Kheradpour P."/>
            <person name="Kirkness E.F."/>
            <person name="Koerich L.B."/>
            <person name="Kristiansen K."/>
            <person name="Kudrna D."/>
            <person name="Kulathinal R.J."/>
            <person name="Kumar S."/>
            <person name="Kwok R."/>
            <person name="Lander E."/>
            <person name="Langley C.H."/>
            <person name="Lapoint R."/>
            <person name="Lazzaro B.P."/>
            <person name="Lee S.J."/>
            <person name="Levesque L."/>
            <person name="Li R."/>
            <person name="Lin C.F."/>
            <person name="Lin M.F."/>
            <person name="Lindblad-Toh K."/>
            <person name="Llopart A."/>
            <person name="Long M."/>
            <person name="Low L."/>
            <person name="Lozovsky E."/>
            <person name="Lu J."/>
            <person name="Luo M."/>
            <person name="Machado C.A."/>
            <person name="Makalowski W."/>
            <person name="Marzo M."/>
            <person name="Matsuda M."/>
            <person name="Matzkin L."/>
            <person name="McAllister B."/>
            <person name="McBride C.S."/>
            <person name="McKernan B."/>
            <person name="McKernan K."/>
            <person name="Mendez-Lago M."/>
            <person name="Minx P."/>
            <person name="Mollenhauer M.U."/>
            <person name="Montooth K."/>
            <person name="Mount S.M."/>
            <person name="Mu X."/>
            <person name="Myers E."/>
            <person name="Negre B."/>
            <person name="Newfeld S."/>
            <person name="Nielsen R."/>
            <person name="Noor M.A."/>
            <person name="O'Grady P."/>
            <person name="Pachter L."/>
            <person name="Papaceit M."/>
            <person name="Parisi M.J."/>
            <person name="Parisi M."/>
            <person name="Parts L."/>
            <person name="Pedersen J.S."/>
            <person name="Pesole G."/>
            <person name="Phillippy A.M."/>
            <person name="Ponting C.P."/>
            <person name="Pop M."/>
            <person name="Porcelli D."/>
            <person name="Powell J.R."/>
            <person name="Prohaska S."/>
            <person name="Pruitt K."/>
            <person name="Puig M."/>
            <person name="Quesneville H."/>
            <person name="Ram K.R."/>
            <person name="Rand D."/>
            <person name="Rasmussen M.D."/>
            <person name="Reed L.K."/>
            <person name="Reenan R."/>
            <person name="Reily A."/>
            <person name="Remington K.A."/>
            <person name="Rieger T.T."/>
            <person name="Ritchie M.G."/>
            <person name="Robin C."/>
            <person name="Rogers Y.H."/>
            <person name="Rohde C."/>
            <person name="Rozas J."/>
            <person name="Rubenfield M.J."/>
            <person name="Ruiz A."/>
            <person name="Russo S."/>
            <person name="Salzberg S.L."/>
            <person name="Sanchez-Gracia A."/>
            <person name="Saranga D.J."/>
            <person name="Sato H."/>
            <person name="Schaeffer S.W."/>
            <person name="Schatz M.C."/>
            <person name="Schlenke T."/>
            <person name="Schwartz R."/>
            <person name="Segarra C."/>
            <person name="Singh R.S."/>
            <person name="Sirot L."/>
            <person name="Sirota M."/>
            <person name="Sisneros N.B."/>
            <person name="Smith C.D."/>
            <person name="Smith T.F."/>
            <person name="Spieth J."/>
            <person name="Stage D.E."/>
            <person name="Stark A."/>
            <person name="Stephan W."/>
            <person name="Strausberg R.L."/>
            <person name="Strempel S."/>
            <person name="Sturgill D."/>
            <person name="Sutton G."/>
            <person name="Sutton G.G."/>
            <person name="Tao W."/>
            <person name="Teichmann S."/>
            <person name="Tobari Y.N."/>
            <person name="Tomimura Y."/>
            <person name="Tsolas J.M."/>
            <person name="Valente V.L."/>
            <person name="Venter E."/>
            <person name="Venter J.C."/>
            <person name="Vicario S."/>
            <person name="Vieira F.G."/>
            <person name="Vilella A.J."/>
            <person name="Villasante A."/>
            <person name="Walenz B."/>
            <person name="Wang J."/>
            <person name="Wasserman M."/>
            <person name="Watts T."/>
            <person name="Wilson D."/>
            <person name="Wilson R.K."/>
            <person name="Wing R.A."/>
            <person name="Wolfner M.F."/>
            <person name="Wong A."/>
            <person name="Wong G.K."/>
            <person name="Wu C.I."/>
            <person name="Wu G."/>
            <person name="Yamamoto D."/>
            <person name="Yang H.P."/>
            <person name="Yang S.P."/>
            <person name="Yorke J.A."/>
            <person name="Yoshida K."/>
            <person name="Zdobnov E."/>
            <person name="Zhang P."/>
            <person name="Zhang Y."/>
            <person name="Zimin A.V."/>
            <person name="Baldwin J."/>
            <person name="Abdouelleil A."/>
            <person name="Abdulkadir J."/>
            <person name="Abebe A."/>
            <person name="Abera B."/>
            <person name="Abreu J."/>
            <person name="Acer S.C."/>
            <person name="Aftuck L."/>
            <person name="Alexander A."/>
            <person name="An P."/>
            <person name="Anderson E."/>
            <person name="Anderson S."/>
            <person name="Arachi H."/>
            <person name="Azer M."/>
            <person name="Bachantsang P."/>
            <person name="Barry A."/>
            <person name="Bayul T."/>
            <person name="Berlin A."/>
            <person name="Bessette D."/>
            <person name="Bloom T."/>
            <person name="Blye J."/>
            <person name="Boguslavskiy L."/>
            <person name="Bonnet C."/>
            <person name="Boukhgalter B."/>
            <person name="Bourzgui I."/>
            <person name="Brown A."/>
            <person name="Cahill P."/>
            <person name="Channer S."/>
            <person name="Cheshatsang Y."/>
            <person name="Chuda L."/>
            <person name="Citroen M."/>
            <person name="Collymore A."/>
            <person name="Cooke P."/>
            <person name="Costello M."/>
            <person name="D'Aco K."/>
            <person name="Daza R."/>
            <person name="De Haan G."/>
            <person name="DeGray S."/>
            <person name="DeMaso C."/>
            <person name="Dhargay N."/>
            <person name="Dooley K."/>
            <person name="Dooley E."/>
            <person name="Doricent M."/>
            <person name="Dorje P."/>
            <person name="Dorjee K."/>
            <person name="Dupes A."/>
            <person name="Elong R."/>
            <person name="Falk J."/>
            <person name="Farina A."/>
            <person name="Faro S."/>
            <person name="Ferguson D."/>
            <person name="Fisher S."/>
            <person name="Foley C.D."/>
            <person name="Franke A."/>
            <person name="Friedrich D."/>
            <person name="Gadbois L."/>
            <person name="Gearin G."/>
            <person name="Gearin C.R."/>
            <person name="Giannoukos G."/>
            <person name="Goode T."/>
            <person name="Graham J."/>
            <person name="Grandbois E."/>
            <person name="Grewal S."/>
            <person name="Gyaltsen K."/>
            <person name="Hafez N."/>
            <person name="Hagos B."/>
            <person name="Hall J."/>
            <person name="Henson C."/>
            <person name="Hollinger A."/>
            <person name="Honan T."/>
            <person name="Huard M.D."/>
            <person name="Hughes L."/>
            <person name="Hurhula B."/>
            <person name="Husby M.E."/>
            <person name="Kamat A."/>
            <person name="Kanga B."/>
            <person name="Kashin S."/>
            <person name="Khazanovich D."/>
            <person name="Kisner P."/>
            <person name="Lance K."/>
            <person name="Lara M."/>
            <person name="Lee W."/>
            <person name="Lennon N."/>
            <person name="Letendre F."/>
            <person name="LeVine R."/>
            <person name="Lipovsky A."/>
            <person name="Liu X."/>
            <person name="Liu J."/>
            <person name="Liu S."/>
            <person name="Lokyitsang T."/>
            <person name="Lokyitsang Y."/>
            <person name="Lubonja R."/>
            <person name="Lui A."/>
            <person name="MacDonald P."/>
            <person name="Magnisalis V."/>
            <person name="Maru K."/>
            <person name="Matthews C."/>
            <person name="McCusker W."/>
            <person name="McDonough S."/>
            <person name="Mehta T."/>
            <person name="Meldrim J."/>
            <person name="Meneus L."/>
            <person name="Mihai O."/>
            <person name="Mihalev A."/>
            <person name="Mihova T."/>
            <person name="Mittelman R."/>
            <person name="Mlenga V."/>
            <person name="Montmayeur A."/>
            <person name="Mulrain L."/>
            <person name="Navidi A."/>
            <person name="Naylor J."/>
            <person name="Negash T."/>
            <person name="Nguyen T."/>
            <person name="Nguyen N."/>
            <person name="Nicol R."/>
            <person name="Norbu C."/>
            <person name="Norbu N."/>
            <person name="Novod N."/>
            <person name="O'Neill B."/>
            <person name="Osman S."/>
            <person name="Markiewicz E."/>
            <person name="Oyono O.L."/>
            <person name="Patti C."/>
            <person name="Phunkhang P."/>
            <person name="Pierre F."/>
            <person name="Priest M."/>
            <person name="Raghuraman S."/>
            <person name="Rege F."/>
            <person name="Reyes R."/>
            <person name="Rise C."/>
            <person name="Rogov P."/>
            <person name="Ross K."/>
            <person name="Ryan E."/>
            <person name="Settipalli S."/>
            <person name="Shea T."/>
            <person name="Sherpa N."/>
            <person name="Shi L."/>
            <person name="Shih D."/>
            <person name="Sparrow T."/>
            <person name="Spaulding J."/>
            <person name="Stalker J."/>
            <person name="Stange-Thomann N."/>
            <person name="Stavropoulos S."/>
            <person name="Stone C."/>
            <person name="Strader C."/>
            <person name="Tesfaye S."/>
            <person name="Thomson T."/>
            <person name="Thoulutsang Y."/>
            <person name="Thoulutsang D."/>
            <person name="Topham K."/>
            <person name="Topping I."/>
            <person name="Tsamla T."/>
            <person name="Vassiliev H."/>
            <person name="Vo A."/>
            <person name="Wangchuk T."/>
            <person name="Wangdi T."/>
            <person name="Weiand M."/>
            <person name="Wilkinson J."/>
            <person name="Wilson A."/>
            <person name="Yadav S."/>
            <person name="Young G."/>
            <person name="Yu Q."/>
            <person name="Zembek L."/>
            <person name="Zhong D."/>
            <person name="Zimmer A."/>
            <person name="Zwirko Z."/>
            <person name="Jaffe D.B."/>
            <person name="Alvarez P."/>
            <person name="Brockman W."/>
            <person name="Butler J."/>
            <person name="Chin C."/>
            <person name="Gnerre S."/>
            <person name="Grabherr M."/>
            <person name="Kleber M."/>
            <person name="Mauceli E."/>
            <person name="MacCallum I."/>
        </authorList>
    </citation>
    <scope>NUCLEOTIDE SEQUENCE [LARGE SCALE GENOMIC DNA]</scope>
    <source>
        <strain evidence="2">Mixed</strain>
        <strain evidence="4">mosaic</strain>
    </source>
</reference>
<evidence type="ECO:0000313" key="3">
    <source>
        <dbReference type="EMBL" id="KMZ00205.1"/>
    </source>
</evidence>
<dbReference type="EMBL" id="CM000363">
    <property type="protein sequence ID" value="EDX10828.1"/>
    <property type="molecule type" value="Genomic_DNA"/>
</dbReference>
<dbReference type="Proteomes" id="UP000000304">
    <property type="component" value="Chromosome 3L"/>
</dbReference>
<evidence type="ECO:0000256" key="1">
    <source>
        <dbReference type="SAM" id="Phobius"/>
    </source>
</evidence>
<dbReference type="EMBL" id="CM002912">
    <property type="protein sequence ID" value="KMZ00205.1"/>
    <property type="molecule type" value="Genomic_DNA"/>
</dbReference>
<dbReference type="HOGENOM" id="CLU_156795_0_0_1"/>
<dbReference type="Bgee" id="FBgn0186374">
    <property type="expression patterns" value="Expressed in male reproductive system and 2 other cell types or tissues"/>
</dbReference>
<name>B4QNF8_DROSI</name>
<protein>
    <submittedName>
        <fullName evidence="2">GD14696</fullName>
    </submittedName>
</protein>
<reference evidence="3" key="4">
    <citation type="submission" date="2014-06" db="EMBL/GenBank/DDBJ databases">
        <authorList>
            <person name="Hu T."/>
            <person name="Eisen M.B."/>
            <person name="Thornton K.R."/>
            <person name="Andolfatto P."/>
        </authorList>
    </citation>
    <scope>NUCLEOTIDE SEQUENCE</scope>
    <source>
        <strain evidence="3">W501</strain>
    </source>
</reference>
<reference evidence="3" key="3">
    <citation type="journal article" date="2013" name="Genome Res.">
        <title>A second-generation assembly of the Drosophila simulans genome provides new insights into patterns of lineage-specific divergence.</title>
        <authorList>
            <person name="Hu T.T."/>
            <person name="Eisen M.B."/>
            <person name="Thornton K.R."/>
            <person name="Andolfatto P."/>
        </authorList>
    </citation>
    <scope>NUCLEOTIDE SEQUENCE [LARGE SCALE GENOMIC DNA]</scope>
    <source>
        <strain evidence="3">W501</strain>
    </source>
</reference>
<organism evidence="2 4">
    <name type="scientific">Drosophila simulans</name>
    <name type="common">Fruit fly</name>
    <dbReference type="NCBI Taxonomy" id="7240"/>
    <lineage>
        <taxon>Eukaryota</taxon>
        <taxon>Metazoa</taxon>
        <taxon>Ecdysozoa</taxon>
        <taxon>Arthropoda</taxon>
        <taxon>Hexapoda</taxon>
        <taxon>Insecta</taxon>
        <taxon>Pterygota</taxon>
        <taxon>Neoptera</taxon>
        <taxon>Endopterygota</taxon>
        <taxon>Diptera</taxon>
        <taxon>Brachycera</taxon>
        <taxon>Muscomorpha</taxon>
        <taxon>Ephydroidea</taxon>
        <taxon>Drosophilidae</taxon>
        <taxon>Drosophila</taxon>
        <taxon>Sophophora</taxon>
    </lineage>
</organism>
<keyword evidence="1" id="KW-1133">Transmembrane helix</keyword>
<reference evidence="2" key="2">
    <citation type="submission" date="2008-06" db="EMBL/GenBank/DDBJ databases">
        <authorList>
            <consortium name="FlyBase"/>
        </authorList>
    </citation>
    <scope>NUCLEOTIDE SEQUENCE</scope>
    <source>
        <strain evidence="2">Mixed</strain>
        <strain evidence="3">W501</strain>
    </source>
</reference>
<accession>B4QNF8</accession>
<feature type="transmembrane region" description="Helical" evidence="1">
    <location>
        <begin position="76"/>
        <end position="98"/>
    </location>
</feature>
<evidence type="ECO:0000313" key="2">
    <source>
        <dbReference type="EMBL" id="EDX10828.1"/>
    </source>
</evidence>
<keyword evidence="1" id="KW-0812">Transmembrane</keyword>